<sequence length="160" mass="18076">MTTTDELRPGKAMMWLLSSTFSTDDEAAKAFSVQSGRGRQAVLGKEDRVGDEPRLLVDFNAGQHLLSVRGQQVGDRHKSTVHLWGQDYHIHRRFRLKAQFDVTNGDRTVLQVRQQSPNDSTVRTFETHSAPDLDPIAALALMLLQARPDKMKVLGELFRH</sequence>
<reference evidence="1 2" key="1">
    <citation type="submission" date="2019-03" db="EMBL/GenBank/DDBJ databases">
        <title>Genomic Encyclopedia of Type Strains, Phase III (KMG-III): the genomes of soil and plant-associated and newly described type strains.</title>
        <authorList>
            <person name="Whitman W."/>
        </authorList>
    </citation>
    <scope>NUCLEOTIDE SEQUENCE [LARGE SCALE GENOMIC DNA]</scope>
    <source>
        <strain evidence="1 2">VKM Ac-2570</strain>
    </source>
</reference>
<accession>A0A4R7ZKW8</accession>
<gene>
    <name evidence="1" type="ORF">EV650_7284</name>
</gene>
<evidence type="ECO:0000313" key="2">
    <source>
        <dbReference type="Proteomes" id="UP000295447"/>
    </source>
</evidence>
<name>A0A4R7ZKW8_9ACTN</name>
<organism evidence="1 2">
    <name type="scientific">Kribbella kalugense</name>
    <dbReference type="NCBI Taxonomy" id="2512221"/>
    <lineage>
        <taxon>Bacteria</taxon>
        <taxon>Bacillati</taxon>
        <taxon>Actinomycetota</taxon>
        <taxon>Actinomycetes</taxon>
        <taxon>Propionibacteriales</taxon>
        <taxon>Kribbellaceae</taxon>
        <taxon>Kribbella</taxon>
    </lineage>
</organism>
<dbReference type="RefSeq" id="WP_134123617.1">
    <property type="nucleotide sequence ID" value="NZ_SODF01000003.1"/>
</dbReference>
<dbReference type="AlphaFoldDB" id="A0A4R7ZKW8"/>
<evidence type="ECO:0000313" key="1">
    <source>
        <dbReference type="EMBL" id="TDW15790.1"/>
    </source>
</evidence>
<comment type="caution">
    <text evidence="1">The sequence shown here is derived from an EMBL/GenBank/DDBJ whole genome shotgun (WGS) entry which is preliminary data.</text>
</comment>
<dbReference type="EMBL" id="SODF01000003">
    <property type="protein sequence ID" value="TDW15790.1"/>
    <property type="molecule type" value="Genomic_DNA"/>
</dbReference>
<keyword evidence="2" id="KW-1185">Reference proteome</keyword>
<dbReference type="Proteomes" id="UP000295447">
    <property type="component" value="Unassembled WGS sequence"/>
</dbReference>
<dbReference type="OrthoDB" id="4239448at2"/>
<proteinExistence type="predicted"/>
<protein>
    <submittedName>
        <fullName evidence="1">Uncharacterized protein</fullName>
    </submittedName>
</protein>